<dbReference type="PANTHER" id="PTHR24198">
    <property type="entry name" value="ANKYRIN REPEAT AND PROTEIN KINASE DOMAIN-CONTAINING PROTEIN"/>
    <property type="match status" value="1"/>
</dbReference>
<keyword evidence="2 3" id="KW-0040">ANK repeat</keyword>
<dbReference type="PANTHER" id="PTHR24198:SF165">
    <property type="entry name" value="ANKYRIN REPEAT-CONTAINING PROTEIN-RELATED"/>
    <property type="match status" value="1"/>
</dbReference>
<dbReference type="EMBL" id="JARPUR010000007">
    <property type="protein sequence ID" value="KAK4872729.1"/>
    <property type="molecule type" value="Genomic_DNA"/>
</dbReference>
<keyword evidence="1" id="KW-0677">Repeat</keyword>
<dbReference type="InterPro" id="IPR036770">
    <property type="entry name" value="Ankyrin_rpt-contain_sf"/>
</dbReference>
<accession>A0AAN7SBV4</accession>
<name>A0AAN7SBV4_9COLE</name>
<reference evidence="5" key="1">
    <citation type="submission" date="2023-01" db="EMBL/GenBank/DDBJ databases">
        <title>Key to firefly adult light organ development and bioluminescence: homeobox transcription factors regulate luciferase expression and transportation to peroxisome.</title>
        <authorList>
            <person name="Fu X."/>
        </authorList>
    </citation>
    <scope>NUCLEOTIDE SEQUENCE [LARGE SCALE GENOMIC DNA]</scope>
</reference>
<evidence type="ECO:0000256" key="2">
    <source>
        <dbReference type="ARBA" id="ARBA00023043"/>
    </source>
</evidence>
<feature type="repeat" description="ANK" evidence="3">
    <location>
        <begin position="39"/>
        <end position="74"/>
    </location>
</feature>
<evidence type="ECO:0000256" key="3">
    <source>
        <dbReference type="PROSITE-ProRule" id="PRU00023"/>
    </source>
</evidence>
<dbReference type="Gene3D" id="1.25.40.20">
    <property type="entry name" value="Ankyrin repeat-containing domain"/>
    <property type="match status" value="2"/>
</dbReference>
<dbReference type="Pfam" id="PF12796">
    <property type="entry name" value="Ank_2"/>
    <property type="match status" value="1"/>
</dbReference>
<dbReference type="PROSITE" id="PS50297">
    <property type="entry name" value="ANK_REP_REGION"/>
    <property type="match status" value="3"/>
</dbReference>
<proteinExistence type="predicted"/>
<gene>
    <name evidence="4" type="ORF">RN001_014758</name>
</gene>
<evidence type="ECO:0000313" key="5">
    <source>
        <dbReference type="Proteomes" id="UP001353858"/>
    </source>
</evidence>
<comment type="caution">
    <text evidence="4">The sequence shown here is derived from an EMBL/GenBank/DDBJ whole genome shotgun (WGS) entry which is preliminary data.</text>
</comment>
<dbReference type="SMART" id="SM00248">
    <property type="entry name" value="ANK"/>
    <property type="match status" value="6"/>
</dbReference>
<dbReference type="Proteomes" id="UP001353858">
    <property type="component" value="Unassembled WGS sequence"/>
</dbReference>
<protein>
    <submittedName>
        <fullName evidence="4">Uncharacterized protein</fullName>
    </submittedName>
</protein>
<dbReference type="PRINTS" id="PR01415">
    <property type="entry name" value="ANKYRIN"/>
</dbReference>
<dbReference type="Pfam" id="PF13637">
    <property type="entry name" value="Ank_4"/>
    <property type="match status" value="1"/>
</dbReference>
<sequence length="231" mass="26037">MNYEENNVSLYRAASFGNYDEVKYILGLKNCKVNFQNEKGNTPLYIAASRGSMRNLVVIELLLEHKARVDLKNYELQTPLYVAASWGHIDIVNLLIQNNADVNAKNYGERTPLHIAAYHNSDDFPAYNRNGLVTIIDTARRNMGTVLKRYVNYLPNLDIDYMKIWKIANVDDFEEVLDLAIHYTRFGVVAALVEAGANINEVDDGGETPLQKAMHSGHTPMIQFLADNGAI</sequence>
<evidence type="ECO:0000313" key="4">
    <source>
        <dbReference type="EMBL" id="KAK4872729.1"/>
    </source>
</evidence>
<dbReference type="AlphaFoldDB" id="A0AAN7SBV4"/>
<evidence type="ECO:0000256" key="1">
    <source>
        <dbReference type="ARBA" id="ARBA00022737"/>
    </source>
</evidence>
<feature type="repeat" description="ANK" evidence="3">
    <location>
        <begin position="205"/>
        <end position="231"/>
    </location>
</feature>
<organism evidence="4 5">
    <name type="scientific">Aquatica leii</name>
    <dbReference type="NCBI Taxonomy" id="1421715"/>
    <lineage>
        <taxon>Eukaryota</taxon>
        <taxon>Metazoa</taxon>
        <taxon>Ecdysozoa</taxon>
        <taxon>Arthropoda</taxon>
        <taxon>Hexapoda</taxon>
        <taxon>Insecta</taxon>
        <taxon>Pterygota</taxon>
        <taxon>Neoptera</taxon>
        <taxon>Endopterygota</taxon>
        <taxon>Coleoptera</taxon>
        <taxon>Polyphaga</taxon>
        <taxon>Elateriformia</taxon>
        <taxon>Elateroidea</taxon>
        <taxon>Lampyridae</taxon>
        <taxon>Luciolinae</taxon>
        <taxon>Aquatica</taxon>
    </lineage>
</organism>
<dbReference type="InterPro" id="IPR002110">
    <property type="entry name" value="Ankyrin_rpt"/>
</dbReference>
<feature type="repeat" description="ANK" evidence="3">
    <location>
        <begin position="75"/>
        <end position="107"/>
    </location>
</feature>
<dbReference type="PROSITE" id="PS50088">
    <property type="entry name" value="ANK_REPEAT"/>
    <property type="match status" value="3"/>
</dbReference>
<keyword evidence="5" id="KW-1185">Reference proteome</keyword>
<dbReference type="SUPFAM" id="SSF48403">
    <property type="entry name" value="Ankyrin repeat"/>
    <property type="match status" value="1"/>
</dbReference>